<sequence>MGKKANKQIKISPDAIYLNREKALYNINMVVYLTLNVLFLI</sequence>
<proteinExistence type="predicted"/>
<dbReference type="Proteomes" id="UP000005475">
    <property type="component" value="Unassembled WGS sequence"/>
</dbReference>
<gene>
    <name evidence="1" type="ORF">BACOVA_03160</name>
</gene>
<evidence type="ECO:0000313" key="2">
    <source>
        <dbReference type="Proteomes" id="UP000005475"/>
    </source>
</evidence>
<comment type="caution">
    <text evidence="1">The sequence shown here is derived from an EMBL/GenBank/DDBJ whole genome shotgun (WGS) entry which is preliminary data.</text>
</comment>
<dbReference type="AlphaFoldDB" id="A0AAN3D7R9"/>
<accession>A0AAN3D7R9</accession>
<reference evidence="1 2" key="1">
    <citation type="submission" date="2007-03" db="EMBL/GenBank/DDBJ databases">
        <authorList>
            <person name="Fulton L."/>
            <person name="Clifton S."/>
            <person name="Fulton B."/>
            <person name="Xu J."/>
            <person name="Minx P."/>
            <person name="Pepin K.H."/>
            <person name="Johnson M."/>
            <person name="Thiruvilangam P."/>
            <person name="Bhonagiri V."/>
            <person name="Nash W.E."/>
            <person name="Mardis E.R."/>
            <person name="Wilson R.K."/>
        </authorList>
    </citation>
    <scope>NUCLEOTIDE SEQUENCE [LARGE SCALE GENOMIC DNA]</scope>
    <source>
        <strain evidence="2">ATCC 8483 / DSM 1896 / JCM 5824 / BCRC 10623 / CCUG 4943 / NCTC 11153</strain>
    </source>
</reference>
<dbReference type="EMBL" id="AAXF02000050">
    <property type="protein sequence ID" value="EDO11257.1"/>
    <property type="molecule type" value="Genomic_DNA"/>
</dbReference>
<name>A0AAN3D7R9_BACO1</name>
<evidence type="ECO:0000313" key="1">
    <source>
        <dbReference type="EMBL" id="EDO11257.1"/>
    </source>
</evidence>
<reference evidence="2" key="2">
    <citation type="submission" date="2007-04" db="EMBL/GenBank/DDBJ databases">
        <title>Draft genome sequence of Bacteroides ovatus (ATCC 8483).</title>
        <authorList>
            <person name="Sudarsanam P."/>
            <person name="Ley R."/>
            <person name="Guruge J."/>
            <person name="Turnbaugh P.J."/>
            <person name="Mahowald M."/>
            <person name="Liep D."/>
            <person name="Gordon J."/>
        </authorList>
    </citation>
    <scope>NUCLEOTIDE SEQUENCE [LARGE SCALE GENOMIC DNA]</scope>
    <source>
        <strain evidence="2">ATCC 8483 / DSM 1896 / JCM 5824 / BCRC 10623 / CCUG 4943 / NCTC 11153</strain>
    </source>
</reference>
<protein>
    <submittedName>
        <fullName evidence="1">Uncharacterized protein</fullName>
    </submittedName>
</protein>
<organism evidence="1 2">
    <name type="scientific">Bacteroides ovatus (strain ATCC 8483 / DSM 1896 / JCM 5824 / BCRC 10623 / CCUG 4943 / NCTC 11153)</name>
    <dbReference type="NCBI Taxonomy" id="411476"/>
    <lineage>
        <taxon>Bacteria</taxon>
        <taxon>Pseudomonadati</taxon>
        <taxon>Bacteroidota</taxon>
        <taxon>Bacteroidia</taxon>
        <taxon>Bacteroidales</taxon>
        <taxon>Bacteroidaceae</taxon>
        <taxon>Bacteroides</taxon>
    </lineage>
</organism>